<comment type="caution">
    <text evidence="2">The sequence shown here is derived from an EMBL/GenBank/DDBJ whole genome shotgun (WGS) entry which is preliminary data.</text>
</comment>
<dbReference type="Proteomes" id="UP000037392">
    <property type="component" value="Unassembled WGS sequence"/>
</dbReference>
<dbReference type="EMBL" id="ADLK01000012">
    <property type="protein sequence ID" value="KMW22045.1"/>
    <property type="molecule type" value="Genomic_DNA"/>
</dbReference>
<accession>A0A0J9F1C7</accession>
<evidence type="ECO:0000313" key="2">
    <source>
        <dbReference type="EMBL" id="KMW22045.1"/>
    </source>
</evidence>
<feature type="domain" description="Glycosyltransferase 2-like" evidence="1">
    <location>
        <begin position="27"/>
        <end position="114"/>
    </location>
</feature>
<organism evidence="2 3">
    <name type="scientific">[Clostridium] citroniae WAL-19142</name>
    <dbReference type="NCBI Taxonomy" id="742734"/>
    <lineage>
        <taxon>Bacteria</taxon>
        <taxon>Bacillati</taxon>
        <taxon>Bacillota</taxon>
        <taxon>Clostridia</taxon>
        <taxon>Lachnospirales</taxon>
        <taxon>Lachnospiraceae</taxon>
        <taxon>Enterocloster</taxon>
    </lineage>
</organism>
<dbReference type="GeneID" id="93163602"/>
<dbReference type="SUPFAM" id="SSF53448">
    <property type="entry name" value="Nucleotide-diphospho-sugar transferases"/>
    <property type="match status" value="1"/>
</dbReference>
<protein>
    <recommendedName>
        <fullName evidence="1">Glycosyltransferase 2-like domain-containing protein</fullName>
    </recommendedName>
</protein>
<reference evidence="2 3" key="1">
    <citation type="submission" date="2011-04" db="EMBL/GenBank/DDBJ databases">
        <title>The Genome Sequence of Clostridium citroniae WAL-19142.</title>
        <authorList>
            <consortium name="The Broad Institute Genome Sequencing Platform"/>
            <person name="Earl A."/>
            <person name="Ward D."/>
            <person name="Feldgarden M."/>
            <person name="Gevers D."/>
            <person name="Warren Y.A."/>
            <person name="Tyrrell K.L."/>
            <person name="Citron D.M."/>
            <person name="Goldstein E.J."/>
            <person name="Daigneault M."/>
            <person name="Allen-Vercoe E."/>
            <person name="Young S.K."/>
            <person name="Zeng Q."/>
            <person name="Gargeya S."/>
            <person name="Fitzgerald M."/>
            <person name="Haas B."/>
            <person name="Abouelleil A."/>
            <person name="Alvarado L."/>
            <person name="Arachchi H.M."/>
            <person name="Berlin A."/>
            <person name="Brown A."/>
            <person name="Chapman S.B."/>
            <person name="Chen Z."/>
            <person name="Dunbar C."/>
            <person name="Freedman E."/>
            <person name="Gearin G."/>
            <person name="Gellesch M."/>
            <person name="Goldberg J."/>
            <person name="Griggs A."/>
            <person name="Gujja S."/>
            <person name="Heilman E.R."/>
            <person name="Heiman D."/>
            <person name="Howarth C."/>
            <person name="Larson L."/>
            <person name="Lui A."/>
            <person name="MacDonald P.J."/>
            <person name="Mehta T."/>
            <person name="Montmayeur A."/>
            <person name="Murphy C."/>
            <person name="Neiman D."/>
            <person name="Pearson M."/>
            <person name="Priest M."/>
            <person name="Roberts A."/>
            <person name="Saif S."/>
            <person name="Shea T."/>
            <person name="Shenoy N."/>
            <person name="Sisk P."/>
            <person name="Stolte C."/>
            <person name="Sykes S."/>
            <person name="White J."/>
            <person name="Yandava C."/>
            <person name="Wortman J."/>
            <person name="Nusbaum C."/>
            <person name="Birren B."/>
        </authorList>
    </citation>
    <scope>NUCLEOTIDE SEQUENCE [LARGE SCALE GENOMIC DNA]</scope>
    <source>
        <strain evidence="2 3">WAL-19142</strain>
    </source>
</reference>
<dbReference type="InterPro" id="IPR001173">
    <property type="entry name" value="Glyco_trans_2-like"/>
</dbReference>
<dbReference type="InterPro" id="IPR029044">
    <property type="entry name" value="Nucleotide-diphossugar_trans"/>
</dbReference>
<sequence length="265" mass="31094">MNQTDYTLSHRMKLNSDAIIINQCNKIAVDHNEYNGYQIHWYSFDERGIGLSRNNALMRADSDIVLFSDDDVVYVDGYKDLILNEFKKNPKADVIIFNVSSNDQNRTEYINNRSHRLRLFNCLRYGAVRIAVRLEKIRKENIYFHLMFGGGALYGSGEDSIFLSDCLRHGLKLYASHQLIGCMNYRESSWFHGYSNKYFRDKGALFACISKKWFFPLCLQYCLRHHKKFNDVPIQHVLYLMLQGAVNFRYKNQLANQVTKKEPPI</sequence>
<dbReference type="AlphaFoldDB" id="A0A0J9F1C7"/>
<dbReference type="Pfam" id="PF00535">
    <property type="entry name" value="Glycos_transf_2"/>
    <property type="match status" value="1"/>
</dbReference>
<gene>
    <name evidence="2" type="ORF">HMPREF9470_00119</name>
</gene>
<dbReference type="CDD" id="cd00761">
    <property type="entry name" value="Glyco_tranf_GTA_type"/>
    <property type="match status" value="1"/>
</dbReference>
<dbReference type="PATRIC" id="fig|742734.4.peg.125"/>
<evidence type="ECO:0000313" key="3">
    <source>
        <dbReference type="Proteomes" id="UP000037392"/>
    </source>
</evidence>
<dbReference type="RefSeq" id="WP_048928973.1">
    <property type="nucleotide sequence ID" value="NZ_KQ235875.1"/>
</dbReference>
<evidence type="ECO:0000259" key="1">
    <source>
        <dbReference type="Pfam" id="PF00535"/>
    </source>
</evidence>
<proteinExistence type="predicted"/>
<dbReference type="Gene3D" id="3.90.550.10">
    <property type="entry name" value="Spore Coat Polysaccharide Biosynthesis Protein SpsA, Chain A"/>
    <property type="match status" value="1"/>
</dbReference>
<name>A0A0J9F1C7_9FIRM</name>